<dbReference type="GO" id="GO:0003723">
    <property type="term" value="F:RNA binding"/>
    <property type="evidence" value="ECO:0007669"/>
    <property type="project" value="InterPro"/>
</dbReference>
<dbReference type="PROSITE" id="PS50890">
    <property type="entry name" value="PUA"/>
    <property type="match status" value="1"/>
</dbReference>
<dbReference type="SUPFAM" id="SSF88697">
    <property type="entry name" value="PUA domain-like"/>
    <property type="match status" value="1"/>
</dbReference>
<organism evidence="2">
    <name type="scientific">Fervidicoccus fontis</name>
    <dbReference type="NCBI Taxonomy" id="683846"/>
    <lineage>
        <taxon>Archaea</taxon>
        <taxon>Thermoproteota</taxon>
        <taxon>Thermoprotei</taxon>
        <taxon>Fervidicoccales</taxon>
        <taxon>Fervidicoccaceae</taxon>
        <taxon>Fervidicoccus</taxon>
    </lineage>
</organism>
<dbReference type="SMART" id="SM00359">
    <property type="entry name" value="PUA"/>
    <property type="match status" value="1"/>
</dbReference>
<feature type="domain" description="PUA" evidence="1">
    <location>
        <begin position="88"/>
        <end position="161"/>
    </location>
</feature>
<comment type="caution">
    <text evidence="2">The sequence shown here is derived from an EMBL/GenBank/DDBJ whole genome shotgun (WGS) entry which is preliminary data.</text>
</comment>
<dbReference type="InterPro" id="IPR002478">
    <property type="entry name" value="PUA"/>
</dbReference>
<reference evidence="2" key="1">
    <citation type="journal article" date="2020" name="mSystems">
        <title>Genome- and Community-Level Interaction Insights into Carbon Utilization and Element Cycling Functions of Hydrothermarchaeota in Hydrothermal Sediment.</title>
        <authorList>
            <person name="Zhou Z."/>
            <person name="Liu Y."/>
            <person name="Xu W."/>
            <person name="Pan J."/>
            <person name="Luo Z.H."/>
            <person name="Li M."/>
        </authorList>
    </citation>
    <scope>NUCLEOTIDE SEQUENCE [LARGE SCALE GENOMIC DNA]</scope>
    <source>
        <strain evidence="2">SpSt-123</strain>
    </source>
</reference>
<dbReference type="Pfam" id="PF01472">
    <property type="entry name" value="PUA"/>
    <property type="match status" value="1"/>
</dbReference>
<dbReference type="NCBIfam" id="TIGR00451">
    <property type="entry name" value="unchar_dom_2"/>
    <property type="match status" value="1"/>
</dbReference>
<dbReference type="EMBL" id="DSDY01000035">
    <property type="protein sequence ID" value="HDS10173.1"/>
    <property type="molecule type" value="Genomic_DNA"/>
</dbReference>
<dbReference type="Gene3D" id="2.30.130.10">
    <property type="entry name" value="PUA domain"/>
    <property type="match status" value="1"/>
</dbReference>
<dbReference type="InterPro" id="IPR036974">
    <property type="entry name" value="PUA_sf"/>
</dbReference>
<evidence type="ECO:0000313" key="2">
    <source>
        <dbReference type="EMBL" id="HDS10173.1"/>
    </source>
</evidence>
<gene>
    <name evidence="2" type="ORF">ENO04_00910</name>
</gene>
<proteinExistence type="predicted"/>
<dbReference type="InterPro" id="IPR004521">
    <property type="entry name" value="Uncharacterised_CHP00451"/>
</dbReference>
<evidence type="ECO:0000259" key="1">
    <source>
        <dbReference type="SMART" id="SM00359"/>
    </source>
</evidence>
<dbReference type="InterPro" id="IPR015947">
    <property type="entry name" value="PUA-like_sf"/>
</dbReference>
<protein>
    <recommendedName>
        <fullName evidence="1">PUA domain-containing protein</fullName>
    </recommendedName>
</protein>
<sequence>MSSTRLFEIVWSSALKTYGEKVARWIADNWRSNNLVIVQSGTGNPRVIRLRVGNDIVDVAYYNPVTGVLTLADKGAQLIYPLVEKDYKRVVVSRKDFCEYTKGSVLAPIVKRVTSDVRPGDEVFVVDENDYLLGVGKSVVSWVDLQGLRRGEVVKLRRKIGC</sequence>
<accession>A0A7C1IHD0</accession>
<dbReference type="AlphaFoldDB" id="A0A7C1IHD0"/>
<name>A0A7C1IHD0_9CREN</name>